<proteinExistence type="inferred from homology"/>
<protein>
    <recommendedName>
        <fullName evidence="5 13">NADH dehydrogenase [ubiquinone] 1 alpha subcomplex subunit 10, mitochondrial</fullName>
    </recommendedName>
</protein>
<dbReference type="FunCoup" id="A0A067R4C9">
    <property type="interactions" value="971"/>
</dbReference>
<keyword evidence="16" id="KW-1185">Reference proteome</keyword>
<dbReference type="InParanoid" id="A0A067R4C9"/>
<dbReference type="InterPro" id="IPR015828">
    <property type="entry name" value="NDUFA10"/>
</dbReference>
<evidence type="ECO:0000256" key="2">
    <source>
        <dbReference type="ARBA" id="ARBA00003195"/>
    </source>
</evidence>
<comment type="cofactor">
    <cofactor evidence="1 13">
        <name>FAD</name>
        <dbReference type="ChEBI" id="CHEBI:57692"/>
    </cofactor>
</comment>
<name>A0A067R4C9_ZOONE</name>
<keyword evidence="7 13" id="KW-0285">Flavoprotein</keyword>
<dbReference type="eggNOG" id="KOG3877">
    <property type="taxonomic scope" value="Eukaryota"/>
</dbReference>
<evidence type="ECO:0000256" key="3">
    <source>
        <dbReference type="ARBA" id="ARBA00004305"/>
    </source>
</evidence>
<evidence type="ECO:0000259" key="14">
    <source>
        <dbReference type="Pfam" id="PF01712"/>
    </source>
</evidence>
<dbReference type="PANTHER" id="PTHR10513:SF15">
    <property type="entry name" value="NADH DEHYDROGENASE [UBIQUINONE] 1 ALPHA SUBCOMPLEX SUBUNIT 10, MITOCHONDRIAL"/>
    <property type="match status" value="1"/>
</dbReference>
<reference evidence="15 16" key="1">
    <citation type="journal article" date="2014" name="Nat. Commun.">
        <title>Molecular traces of alternative social organization in a termite genome.</title>
        <authorList>
            <person name="Terrapon N."/>
            <person name="Li C."/>
            <person name="Robertson H.M."/>
            <person name="Ji L."/>
            <person name="Meng X."/>
            <person name="Booth W."/>
            <person name="Chen Z."/>
            <person name="Childers C.P."/>
            <person name="Glastad K.M."/>
            <person name="Gokhale K."/>
            <person name="Gowin J."/>
            <person name="Gronenberg W."/>
            <person name="Hermansen R.A."/>
            <person name="Hu H."/>
            <person name="Hunt B.G."/>
            <person name="Huylmans A.K."/>
            <person name="Khalil S.M."/>
            <person name="Mitchell R.D."/>
            <person name="Munoz-Torres M.C."/>
            <person name="Mustard J.A."/>
            <person name="Pan H."/>
            <person name="Reese J.T."/>
            <person name="Scharf M.E."/>
            <person name="Sun F."/>
            <person name="Vogel H."/>
            <person name="Xiao J."/>
            <person name="Yang W."/>
            <person name="Yang Z."/>
            <person name="Yang Z."/>
            <person name="Zhou J."/>
            <person name="Zhu J."/>
            <person name="Brent C.S."/>
            <person name="Elsik C.G."/>
            <person name="Goodisman M.A."/>
            <person name="Liberles D.A."/>
            <person name="Roe R.M."/>
            <person name="Vargo E.L."/>
            <person name="Vilcinskas A."/>
            <person name="Wang J."/>
            <person name="Bornberg-Bauer E."/>
            <person name="Korb J."/>
            <person name="Zhang G."/>
            <person name="Liebig J."/>
        </authorList>
    </citation>
    <scope>NUCLEOTIDE SEQUENCE [LARGE SCALE GENOMIC DNA]</scope>
    <source>
        <tissue evidence="15">Whole organism</tissue>
    </source>
</reference>
<evidence type="ECO:0000256" key="7">
    <source>
        <dbReference type="ARBA" id="ARBA00022630"/>
    </source>
</evidence>
<comment type="similarity">
    <text evidence="4 13">Belongs to the complex I NDUFA10 subunit family.</text>
</comment>
<dbReference type="OrthoDB" id="17400at2759"/>
<dbReference type="Pfam" id="PF01712">
    <property type="entry name" value="dNK"/>
    <property type="match status" value="1"/>
</dbReference>
<dbReference type="PIRSF" id="PIRSF000543">
    <property type="entry name" value="NADH_UQ_42KD"/>
    <property type="match status" value="1"/>
</dbReference>
<dbReference type="GO" id="GO:0006120">
    <property type="term" value="P:mitochondrial electron transport, NADH to ubiquinone"/>
    <property type="evidence" value="ECO:0007669"/>
    <property type="project" value="InterPro"/>
</dbReference>
<evidence type="ECO:0000256" key="12">
    <source>
        <dbReference type="ARBA" id="ARBA00023128"/>
    </source>
</evidence>
<dbReference type="STRING" id="136037.A0A067R4C9"/>
<sequence length="409" mass="47635">MAWISMRAGVCKILATPSGATAVSKPFLQINLKGVFPLQAACISGSVLRDKNKVRPAPFPYKTKRYNLWRAWLQDTTTHRFDENTKIIVVEGPIAAGKSAFAKSLAEDLDMLHMPEVTMDDLYINSYGYDLRKLDPELPAAARSFDEKSFCIEPNHEFAASFQILKYQLRYSKYIDALAHLLNTGQGVVLERCVYSDFVFLETMHKAGYISKGAHSVYYDIYNNTIDELMKPHLVIYLDIPVPLVQQRIKDRNIPHEVNSKVFTSQYLSDMEYFYKQRYLKEIGTHSELLIYDWSSYGDVEVVIEDIERINFDKFNKYDTKMDDWKLPCEWDWNTARMLYTNDKDILMYSFLIPRFDVPELVLDAYDAHKFRKIWHNAPGMKYDKEFNPDMGDTNLLFKTKKIDHRSSS</sequence>
<dbReference type="SUPFAM" id="SSF52540">
    <property type="entry name" value="P-loop containing nucleoside triphosphate hydrolases"/>
    <property type="match status" value="1"/>
</dbReference>
<evidence type="ECO:0000313" key="16">
    <source>
        <dbReference type="Proteomes" id="UP000027135"/>
    </source>
</evidence>
<comment type="function">
    <text evidence="2 13">Accessory subunit of the mitochondrial membrane respiratory chain NADH dehydrogenase (Complex I), that is believed not to be involved in catalysis. Complex I functions in the transfer of electrons from NADH to the respiratory chain. The immediate electron acceptor for the enzyme is believed to be ubiquinone.</text>
</comment>
<keyword evidence="9 13" id="KW-0274">FAD</keyword>
<dbReference type="AlphaFoldDB" id="A0A067R4C9"/>
<dbReference type="OMA" id="DPHNKKM"/>
<evidence type="ECO:0000256" key="1">
    <source>
        <dbReference type="ARBA" id="ARBA00001974"/>
    </source>
</evidence>
<dbReference type="EMBL" id="KK852902">
    <property type="protein sequence ID" value="KDR14073.1"/>
    <property type="molecule type" value="Genomic_DNA"/>
</dbReference>
<dbReference type="InterPro" id="IPR050566">
    <property type="entry name" value="Deoxyribonucleoside_kinase"/>
</dbReference>
<dbReference type="InterPro" id="IPR027417">
    <property type="entry name" value="P-loop_NTPase"/>
</dbReference>
<gene>
    <name evidence="15" type="ORF">L798_11987</name>
</gene>
<evidence type="ECO:0000256" key="6">
    <source>
        <dbReference type="ARBA" id="ARBA00022448"/>
    </source>
</evidence>
<dbReference type="GO" id="GO:0005759">
    <property type="term" value="C:mitochondrial matrix"/>
    <property type="evidence" value="ECO:0007669"/>
    <property type="project" value="UniProtKB-SubCell"/>
</dbReference>
<evidence type="ECO:0000256" key="9">
    <source>
        <dbReference type="ARBA" id="ARBA00022827"/>
    </source>
</evidence>
<dbReference type="Gene3D" id="3.40.50.300">
    <property type="entry name" value="P-loop containing nucleotide triphosphate hydrolases"/>
    <property type="match status" value="1"/>
</dbReference>
<evidence type="ECO:0000256" key="10">
    <source>
        <dbReference type="ARBA" id="ARBA00022946"/>
    </source>
</evidence>
<organism evidence="15 16">
    <name type="scientific">Zootermopsis nevadensis</name>
    <name type="common">Dampwood termite</name>
    <dbReference type="NCBI Taxonomy" id="136037"/>
    <lineage>
        <taxon>Eukaryota</taxon>
        <taxon>Metazoa</taxon>
        <taxon>Ecdysozoa</taxon>
        <taxon>Arthropoda</taxon>
        <taxon>Hexapoda</taxon>
        <taxon>Insecta</taxon>
        <taxon>Pterygota</taxon>
        <taxon>Neoptera</taxon>
        <taxon>Polyneoptera</taxon>
        <taxon>Dictyoptera</taxon>
        <taxon>Blattodea</taxon>
        <taxon>Blattoidea</taxon>
        <taxon>Termitoidae</taxon>
        <taxon>Termopsidae</taxon>
        <taxon>Zootermopsis</taxon>
    </lineage>
</organism>
<keyword evidence="12 13" id="KW-0496">Mitochondrion</keyword>
<evidence type="ECO:0000256" key="11">
    <source>
        <dbReference type="ARBA" id="ARBA00022982"/>
    </source>
</evidence>
<dbReference type="InterPro" id="IPR031314">
    <property type="entry name" value="DNK_dom"/>
</dbReference>
<comment type="subcellular location">
    <subcellularLocation>
        <location evidence="3 13">Mitochondrion matrix</location>
    </subcellularLocation>
</comment>
<keyword evidence="15" id="KW-0830">Ubiquinone</keyword>
<evidence type="ECO:0000256" key="4">
    <source>
        <dbReference type="ARBA" id="ARBA00008606"/>
    </source>
</evidence>
<keyword evidence="11 13" id="KW-0249">Electron transport</keyword>
<dbReference type="PANTHER" id="PTHR10513">
    <property type="entry name" value="DEOXYNUCLEOSIDE KINASE"/>
    <property type="match status" value="1"/>
</dbReference>
<feature type="domain" description="Deoxynucleoside kinase" evidence="14">
    <location>
        <begin position="88"/>
        <end position="318"/>
    </location>
</feature>
<keyword evidence="10" id="KW-0809">Transit peptide</keyword>
<evidence type="ECO:0000256" key="13">
    <source>
        <dbReference type="PIRNR" id="PIRNR000543"/>
    </source>
</evidence>
<evidence type="ECO:0000256" key="5">
    <source>
        <dbReference type="ARBA" id="ARBA00017279"/>
    </source>
</evidence>
<keyword evidence="6 13" id="KW-0813">Transport</keyword>
<evidence type="ECO:0000256" key="8">
    <source>
        <dbReference type="ARBA" id="ARBA00022660"/>
    </source>
</evidence>
<dbReference type="Proteomes" id="UP000027135">
    <property type="component" value="Unassembled WGS sequence"/>
</dbReference>
<accession>A0A067R4C9</accession>
<keyword evidence="8 13" id="KW-0679">Respiratory chain</keyword>
<evidence type="ECO:0000313" key="15">
    <source>
        <dbReference type="EMBL" id="KDR14073.1"/>
    </source>
</evidence>
<dbReference type="FunFam" id="3.40.50.300:FF:001768">
    <property type="entry name" value="NADH dehydrogenase [ubiquinone] 1 alpha subcomplex subunit 10, mitochondrial"/>
    <property type="match status" value="1"/>
</dbReference>